<dbReference type="GO" id="GO:0016788">
    <property type="term" value="F:hydrolase activity, acting on ester bonds"/>
    <property type="evidence" value="ECO:0007669"/>
    <property type="project" value="InterPro"/>
</dbReference>
<dbReference type="InterPro" id="IPR032466">
    <property type="entry name" value="Metal_Hydrolase"/>
</dbReference>
<feature type="non-terminal residue" evidence="2">
    <location>
        <position position="1"/>
    </location>
</feature>
<dbReference type="InterPro" id="IPR053044">
    <property type="entry name" value="Metallo-hydrolase/TatD-type"/>
</dbReference>
<dbReference type="Proteomes" id="UP000243876">
    <property type="component" value="Unassembled WGS sequence"/>
</dbReference>
<reference evidence="3" key="1">
    <citation type="submission" date="2015-02" db="EMBL/GenBank/DDBJ databases">
        <authorList>
            <person name="Gon?alves P."/>
        </authorList>
    </citation>
    <scope>NUCLEOTIDE SEQUENCE [LARGE SCALE GENOMIC DNA]</scope>
</reference>
<gene>
    <name evidence="2" type="primary">SPOSA6832_03597</name>
</gene>
<organism evidence="2 3">
    <name type="scientific">Sporidiobolus salmonicolor</name>
    <name type="common">Yeast-like fungus</name>
    <name type="synonym">Sporobolomyces salmonicolor</name>
    <dbReference type="NCBI Taxonomy" id="5005"/>
    <lineage>
        <taxon>Eukaryota</taxon>
        <taxon>Fungi</taxon>
        <taxon>Dikarya</taxon>
        <taxon>Basidiomycota</taxon>
        <taxon>Pucciniomycotina</taxon>
        <taxon>Microbotryomycetes</taxon>
        <taxon>Sporidiobolales</taxon>
        <taxon>Sporidiobolaceae</taxon>
        <taxon>Sporobolomyces</taxon>
    </lineage>
</organism>
<dbReference type="PANTHER" id="PTHR47345:SF1">
    <property type="entry name" value="CUT9-INTERACTING PROTEIN SCN1"/>
    <property type="match status" value="1"/>
</dbReference>
<evidence type="ECO:0000256" key="1">
    <source>
        <dbReference type="SAM" id="MobiDB-lite"/>
    </source>
</evidence>
<name>A0A0D6EP46_SPOSA</name>
<protein>
    <submittedName>
        <fullName evidence="2">SPOSA6832_03597-mRNA-1:cds</fullName>
    </submittedName>
</protein>
<dbReference type="EMBL" id="CENE01000018">
    <property type="protein sequence ID" value="CEQ41837.1"/>
    <property type="molecule type" value="Genomic_DNA"/>
</dbReference>
<dbReference type="SUPFAM" id="SSF51556">
    <property type="entry name" value="Metallo-dependent hydrolases"/>
    <property type="match status" value="1"/>
</dbReference>
<sequence length="406" mass="45187">MPWKDTRPAAQSGARFKSDPDPAILALLHDCHCHPSDDASFSPNVLQRLQTGAFCAMSSSLSNQDKTKEVYQARPNDVVPCFGLHPWFCHPISLQPPDSLPAKADHYASLFPSPSSPSSPHPSLDAVLPIFPDPIPLTTFLSTLESNLLACPTSMVGEIGLDKAFRIPNPPEIAADKRNPKNTDLATPVAHQLAVVEAQVDLAIRLRRNISLHSVRAAQDTVDMLKRFKEKEGWERIFVCLHSFGGSAESAKQIQRTHHNVFFSFATIISGRSPNFHNLLRAIEPERLLTESDFSATKEIDDQVRPRLAVRLLPTAPPAERSRFLPAASQIWEVFEAIMEARDWSADQAVAQLAANWQRFTAPESARPLPPKSSKQRKREKRHPDLYVSEEDEDDRGGPHCNMTGR</sequence>
<evidence type="ECO:0000313" key="3">
    <source>
        <dbReference type="Proteomes" id="UP000243876"/>
    </source>
</evidence>
<keyword evidence="3" id="KW-1185">Reference proteome</keyword>
<dbReference type="Pfam" id="PF01026">
    <property type="entry name" value="TatD_DNase"/>
    <property type="match status" value="1"/>
</dbReference>
<evidence type="ECO:0000313" key="2">
    <source>
        <dbReference type="EMBL" id="CEQ41837.1"/>
    </source>
</evidence>
<feature type="region of interest" description="Disordered" evidence="1">
    <location>
        <begin position="361"/>
        <end position="406"/>
    </location>
</feature>
<dbReference type="InterPro" id="IPR001130">
    <property type="entry name" value="TatD-like"/>
</dbReference>
<dbReference type="OrthoDB" id="413993at2759"/>
<proteinExistence type="predicted"/>
<dbReference type="PANTHER" id="PTHR47345">
    <property type="entry name" value="CUT9-INTERACTING PROTEIN SCN1"/>
    <property type="match status" value="1"/>
</dbReference>
<accession>A0A0D6EP46</accession>
<dbReference type="Gene3D" id="3.20.20.140">
    <property type="entry name" value="Metal-dependent hydrolases"/>
    <property type="match status" value="1"/>
</dbReference>
<dbReference type="AlphaFoldDB" id="A0A0D6EP46"/>